<dbReference type="SUPFAM" id="SSF53822">
    <property type="entry name" value="Periplasmic binding protein-like I"/>
    <property type="match status" value="1"/>
</dbReference>
<evidence type="ECO:0000313" key="1">
    <source>
        <dbReference type="EMBL" id="KAJ8895985.1"/>
    </source>
</evidence>
<organism evidence="1 2">
    <name type="scientific">Dryococelus australis</name>
    <dbReference type="NCBI Taxonomy" id="614101"/>
    <lineage>
        <taxon>Eukaryota</taxon>
        <taxon>Metazoa</taxon>
        <taxon>Ecdysozoa</taxon>
        <taxon>Arthropoda</taxon>
        <taxon>Hexapoda</taxon>
        <taxon>Insecta</taxon>
        <taxon>Pterygota</taxon>
        <taxon>Neoptera</taxon>
        <taxon>Polyneoptera</taxon>
        <taxon>Phasmatodea</taxon>
        <taxon>Verophasmatodea</taxon>
        <taxon>Anareolatae</taxon>
        <taxon>Phasmatidae</taxon>
        <taxon>Eurycanthinae</taxon>
        <taxon>Dryococelus</taxon>
    </lineage>
</organism>
<gene>
    <name evidence="1" type="ORF">PR048_001326</name>
</gene>
<dbReference type="Proteomes" id="UP001159363">
    <property type="component" value="Chromosome 1"/>
</dbReference>
<accession>A0ABQ9IH25</accession>
<keyword evidence="2" id="KW-1185">Reference proteome</keyword>
<dbReference type="InterPro" id="IPR028082">
    <property type="entry name" value="Peripla_BP_I"/>
</dbReference>
<proteinExistence type="predicted"/>
<dbReference type="EMBL" id="JARBHB010000001">
    <property type="protein sequence ID" value="KAJ8895985.1"/>
    <property type="molecule type" value="Genomic_DNA"/>
</dbReference>
<sequence length="184" mass="20059">MPLFSLGANQRVPDPCRSAWQPEDPCDPGVGVDAFFHAIYTQNTRMVMLLGSACSDVTESLANVMPYWNIAQVVERLARSPSTKANRAQSPAGPPDFRKWESCRTMPLVGGSSRGFHPPLHSGAAPYSLQSPSSALKTPLLRATQISSLFTRVAQSRVGMETTSTVNQQQVNYVAISSDQHIRI</sequence>
<evidence type="ECO:0000313" key="2">
    <source>
        <dbReference type="Proteomes" id="UP001159363"/>
    </source>
</evidence>
<protein>
    <submittedName>
        <fullName evidence="1">Uncharacterized protein</fullName>
    </submittedName>
</protein>
<dbReference type="Gene3D" id="3.40.50.2300">
    <property type="match status" value="1"/>
</dbReference>
<name>A0ABQ9IH25_9NEOP</name>
<comment type="caution">
    <text evidence="1">The sequence shown here is derived from an EMBL/GenBank/DDBJ whole genome shotgun (WGS) entry which is preliminary data.</text>
</comment>
<reference evidence="1 2" key="1">
    <citation type="submission" date="2023-02" db="EMBL/GenBank/DDBJ databases">
        <title>LHISI_Scaffold_Assembly.</title>
        <authorList>
            <person name="Stuart O.P."/>
            <person name="Cleave R."/>
            <person name="Magrath M.J.L."/>
            <person name="Mikheyev A.S."/>
        </authorList>
    </citation>
    <scope>NUCLEOTIDE SEQUENCE [LARGE SCALE GENOMIC DNA]</scope>
    <source>
        <strain evidence="1">Daus_M_001</strain>
        <tissue evidence="1">Leg muscle</tissue>
    </source>
</reference>